<dbReference type="InterPro" id="IPR009057">
    <property type="entry name" value="Homeodomain-like_sf"/>
</dbReference>
<dbReference type="PANTHER" id="PTHR30055">
    <property type="entry name" value="HTH-TYPE TRANSCRIPTIONAL REGULATOR RUTR"/>
    <property type="match status" value="1"/>
</dbReference>
<name>A0A0C2CXD2_9BACT</name>
<evidence type="ECO:0000256" key="2">
    <source>
        <dbReference type="PROSITE-ProRule" id="PRU00335"/>
    </source>
</evidence>
<keyword evidence="1 2" id="KW-0238">DNA-binding</keyword>
<dbReference type="GO" id="GO:0000976">
    <property type="term" value="F:transcription cis-regulatory region binding"/>
    <property type="evidence" value="ECO:0007669"/>
    <property type="project" value="TreeGrafter"/>
</dbReference>
<dbReference type="PANTHER" id="PTHR30055:SF223">
    <property type="entry name" value="HTH-TYPE TRANSCRIPTIONAL REGULATOR UIDR"/>
    <property type="match status" value="1"/>
</dbReference>
<dbReference type="GO" id="GO:0003700">
    <property type="term" value="F:DNA-binding transcription factor activity"/>
    <property type="evidence" value="ECO:0007669"/>
    <property type="project" value="TreeGrafter"/>
</dbReference>
<sequence length="190" mass="21269">MDKPHTLDQILAATIEELEQRGINGLRIRNVAERAGLSPGTVTHYYPTVQHLLDAAIEPFQQQSWQLLSTHPFFAGKSTLDQLLTEYYELCRDNRELVRARFFLTAREGSVSDTNWRQSLEPFLARLDRAYGPAARLYGHTIVLLAMRLAFHSDDELLAICGTNDPEVAHAMVVEHLVALAASGPWSAAT</sequence>
<dbReference type="SUPFAM" id="SSF46689">
    <property type="entry name" value="Homeodomain-like"/>
    <property type="match status" value="1"/>
</dbReference>
<dbReference type="PROSITE" id="PS50977">
    <property type="entry name" value="HTH_TETR_2"/>
    <property type="match status" value="1"/>
</dbReference>
<proteinExistence type="predicted"/>
<organism evidence="4 5">
    <name type="scientific">Enhygromyxa salina</name>
    <dbReference type="NCBI Taxonomy" id="215803"/>
    <lineage>
        <taxon>Bacteria</taxon>
        <taxon>Pseudomonadati</taxon>
        <taxon>Myxococcota</taxon>
        <taxon>Polyangia</taxon>
        <taxon>Nannocystales</taxon>
        <taxon>Nannocystaceae</taxon>
        <taxon>Enhygromyxa</taxon>
    </lineage>
</organism>
<feature type="DNA-binding region" description="H-T-H motif" evidence="2">
    <location>
        <begin position="27"/>
        <end position="46"/>
    </location>
</feature>
<evidence type="ECO:0000313" key="5">
    <source>
        <dbReference type="Proteomes" id="UP000031599"/>
    </source>
</evidence>
<dbReference type="AlphaFoldDB" id="A0A0C2CXD2"/>
<dbReference type="Pfam" id="PF00440">
    <property type="entry name" value="TetR_N"/>
    <property type="match status" value="1"/>
</dbReference>
<dbReference type="Proteomes" id="UP000031599">
    <property type="component" value="Unassembled WGS sequence"/>
</dbReference>
<accession>A0A0C2CXD2</accession>
<dbReference type="Gene3D" id="1.10.357.10">
    <property type="entry name" value="Tetracycline Repressor, domain 2"/>
    <property type="match status" value="1"/>
</dbReference>
<feature type="domain" description="HTH tetR-type" evidence="3">
    <location>
        <begin position="4"/>
        <end position="64"/>
    </location>
</feature>
<dbReference type="InterPro" id="IPR050109">
    <property type="entry name" value="HTH-type_TetR-like_transc_reg"/>
</dbReference>
<dbReference type="InterPro" id="IPR001647">
    <property type="entry name" value="HTH_TetR"/>
</dbReference>
<gene>
    <name evidence="4" type="ORF">DB30_07019</name>
</gene>
<dbReference type="EMBL" id="JMCC02000076">
    <property type="protein sequence ID" value="KIG14270.1"/>
    <property type="molecule type" value="Genomic_DNA"/>
</dbReference>
<evidence type="ECO:0000259" key="3">
    <source>
        <dbReference type="PROSITE" id="PS50977"/>
    </source>
</evidence>
<evidence type="ECO:0000313" key="4">
    <source>
        <dbReference type="EMBL" id="KIG14270.1"/>
    </source>
</evidence>
<reference evidence="4 5" key="1">
    <citation type="submission" date="2014-12" db="EMBL/GenBank/DDBJ databases">
        <title>Genome assembly of Enhygromyxa salina DSM 15201.</title>
        <authorList>
            <person name="Sharma G."/>
            <person name="Subramanian S."/>
        </authorList>
    </citation>
    <scope>NUCLEOTIDE SEQUENCE [LARGE SCALE GENOMIC DNA]</scope>
    <source>
        <strain evidence="4 5">DSM 15201</strain>
    </source>
</reference>
<protein>
    <recommendedName>
        <fullName evidence="3">HTH tetR-type domain-containing protein</fullName>
    </recommendedName>
</protein>
<comment type="caution">
    <text evidence="4">The sequence shown here is derived from an EMBL/GenBank/DDBJ whole genome shotgun (WGS) entry which is preliminary data.</text>
</comment>
<evidence type="ECO:0000256" key="1">
    <source>
        <dbReference type="ARBA" id="ARBA00023125"/>
    </source>
</evidence>